<keyword evidence="3" id="KW-0597">Phosphoprotein</keyword>
<dbReference type="EC" id="2.7.13.3" evidence="2"/>
<organism evidence="10 11">
    <name type="scientific">Flectobacillus roseus</name>
    <dbReference type="NCBI Taxonomy" id="502259"/>
    <lineage>
        <taxon>Bacteria</taxon>
        <taxon>Pseudomonadati</taxon>
        <taxon>Bacteroidota</taxon>
        <taxon>Cytophagia</taxon>
        <taxon>Cytophagales</taxon>
        <taxon>Flectobacillaceae</taxon>
        <taxon>Flectobacillus</taxon>
    </lineage>
</organism>
<dbReference type="Gene3D" id="1.10.287.130">
    <property type="match status" value="1"/>
</dbReference>
<accession>A0ABT6YEF2</accession>
<evidence type="ECO:0000256" key="1">
    <source>
        <dbReference type="ARBA" id="ARBA00000085"/>
    </source>
</evidence>
<proteinExistence type="predicted"/>
<dbReference type="Pfam" id="PF00989">
    <property type="entry name" value="PAS"/>
    <property type="match status" value="1"/>
</dbReference>
<feature type="domain" description="PAS" evidence="8">
    <location>
        <begin position="234"/>
        <end position="305"/>
    </location>
</feature>
<evidence type="ECO:0000259" key="9">
    <source>
        <dbReference type="PROSITE" id="PS50113"/>
    </source>
</evidence>
<evidence type="ECO:0000256" key="3">
    <source>
        <dbReference type="ARBA" id="ARBA00022553"/>
    </source>
</evidence>
<dbReference type="EMBL" id="JASHIF010000023">
    <property type="protein sequence ID" value="MDI9861895.1"/>
    <property type="molecule type" value="Genomic_DNA"/>
</dbReference>
<dbReference type="PROSITE" id="PS50112">
    <property type="entry name" value="PAS"/>
    <property type="match status" value="2"/>
</dbReference>
<dbReference type="InterPro" id="IPR013655">
    <property type="entry name" value="PAS_fold_3"/>
</dbReference>
<comment type="catalytic activity">
    <reaction evidence="1">
        <text>ATP + protein L-histidine = ADP + protein N-phospho-L-histidine.</text>
        <dbReference type="EC" id="2.7.13.3"/>
    </reaction>
</comment>
<dbReference type="CDD" id="cd00130">
    <property type="entry name" value="PAS"/>
    <property type="match status" value="2"/>
</dbReference>
<feature type="domain" description="PAS" evidence="8">
    <location>
        <begin position="115"/>
        <end position="185"/>
    </location>
</feature>
<dbReference type="Pfam" id="PF08447">
    <property type="entry name" value="PAS_3"/>
    <property type="match status" value="1"/>
</dbReference>
<dbReference type="PANTHER" id="PTHR43711:SF26">
    <property type="entry name" value="SENSOR HISTIDINE KINASE RCSC"/>
    <property type="match status" value="1"/>
</dbReference>
<dbReference type="SMART" id="SM00086">
    <property type="entry name" value="PAC"/>
    <property type="match status" value="2"/>
</dbReference>
<evidence type="ECO:0000256" key="6">
    <source>
        <dbReference type="ARBA" id="ARBA00023012"/>
    </source>
</evidence>
<sequence>MFSKPSTAKIDFFSQLLQHIDHPVCVINSSYKIEKCNLAFDQTFPPTSILNSSLFSNKLLHESLSQVWEGQTVQYISELENQIFELKLSPLHNAGETFGLIQFFPKSTQTFDSEQALQYKYIVDHIHEVLFQTDALGNWVFLNQAWSDIFEYTLEESLGRPFYEFLHPEDVRKNELLFAPLINQQKSYCKHIIRYISKSHKIKWIEVFATLVIGRNGEVLGTSGTLRDITNEKENARINTILSHNVQDIVCIHDLEGKYLYVSPSISLLTGYCPEELLGQSHYDFFHPDDKVKIVSIPNSSADSESEARYISYRFRKKNNEYVWIETSVKIFFDDYDICDRMITSSRSIQEHKLVEESMMKSLQREKELNQLKSRFVNMTSHEFRTPLATIRSSAEIIEAYIKLEKSTYNEKITKQLDNIQSEIHRISSLISETLLIGKIESQQLTVHREEVNVIELINFAINRQNQQQKDQRITELEVVGEVPKIWLDPQHFIHILDNLISNAFKYSLGKRNPIISVSSEKNQLEIQIKDFGIGIPLTEQGKMYSSFFRAKNVGIIEGTGLGLVIVKNLVQLNNGHIYFVSSENQGTTFFLDFTIDQIY</sequence>
<dbReference type="SMART" id="SM00091">
    <property type="entry name" value="PAS"/>
    <property type="match status" value="3"/>
</dbReference>
<dbReference type="PANTHER" id="PTHR43711">
    <property type="entry name" value="TWO-COMPONENT HISTIDINE KINASE"/>
    <property type="match status" value="1"/>
</dbReference>
<dbReference type="SUPFAM" id="SSF55874">
    <property type="entry name" value="ATPase domain of HSP90 chaperone/DNA topoisomerase II/histidine kinase"/>
    <property type="match status" value="1"/>
</dbReference>
<feature type="domain" description="Histidine kinase" evidence="7">
    <location>
        <begin position="379"/>
        <end position="598"/>
    </location>
</feature>
<evidence type="ECO:0000259" key="8">
    <source>
        <dbReference type="PROSITE" id="PS50112"/>
    </source>
</evidence>
<evidence type="ECO:0000256" key="4">
    <source>
        <dbReference type="ARBA" id="ARBA00022679"/>
    </source>
</evidence>
<gene>
    <name evidence="10" type="ORF">QM524_21920</name>
</gene>
<evidence type="ECO:0000256" key="2">
    <source>
        <dbReference type="ARBA" id="ARBA00012438"/>
    </source>
</evidence>
<dbReference type="InterPro" id="IPR035965">
    <property type="entry name" value="PAS-like_dom_sf"/>
</dbReference>
<dbReference type="CDD" id="cd00075">
    <property type="entry name" value="HATPase"/>
    <property type="match status" value="1"/>
</dbReference>
<dbReference type="Pfam" id="PF00512">
    <property type="entry name" value="HisKA"/>
    <property type="match status" value="1"/>
</dbReference>
<dbReference type="InterPro" id="IPR050736">
    <property type="entry name" value="Sensor_HK_Regulatory"/>
</dbReference>
<dbReference type="InterPro" id="IPR000700">
    <property type="entry name" value="PAS-assoc_C"/>
</dbReference>
<dbReference type="SUPFAM" id="SSF55785">
    <property type="entry name" value="PYP-like sensor domain (PAS domain)"/>
    <property type="match status" value="2"/>
</dbReference>
<dbReference type="SMART" id="SM00387">
    <property type="entry name" value="HATPase_c"/>
    <property type="match status" value="1"/>
</dbReference>
<comment type="caution">
    <text evidence="10">The sequence shown here is derived from an EMBL/GenBank/DDBJ whole genome shotgun (WGS) entry which is preliminary data.</text>
</comment>
<dbReference type="InterPro" id="IPR036097">
    <property type="entry name" value="HisK_dim/P_sf"/>
</dbReference>
<dbReference type="InterPro" id="IPR013767">
    <property type="entry name" value="PAS_fold"/>
</dbReference>
<dbReference type="Gene3D" id="3.30.565.10">
    <property type="entry name" value="Histidine kinase-like ATPase, C-terminal domain"/>
    <property type="match status" value="1"/>
</dbReference>
<dbReference type="SUPFAM" id="SSF47384">
    <property type="entry name" value="Homodimeric domain of signal transducing histidine kinase"/>
    <property type="match status" value="1"/>
</dbReference>
<evidence type="ECO:0000313" key="11">
    <source>
        <dbReference type="Proteomes" id="UP001236507"/>
    </source>
</evidence>
<keyword evidence="4" id="KW-0808">Transferase</keyword>
<dbReference type="SMART" id="SM00388">
    <property type="entry name" value="HisKA"/>
    <property type="match status" value="1"/>
</dbReference>
<dbReference type="InterPro" id="IPR003594">
    <property type="entry name" value="HATPase_dom"/>
</dbReference>
<keyword evidence="6" id="KW-0902">Two-component regulatory system</keyword>
<evidence type="ECO:0000259" key="7">
    <source>
        <dbReference type="PROSITE" id="PS50109"/>
    </source>
</evidence>
<protein>
    <recommendedName>
        <fullName evidence="2">histidine kinase</fullName>
        <ecNumber evidence="2">2.7.13.3</ecNumber>
    </recommendedName>
</protein>
<dbReference type="InterPro" id="IPR036890">
    <property type="entry name" value="HATPase_C_sf"/>
</dbReference>
<dbReference type="Pfam" id="PF02518">
    <property type="entry name" value="HATPase_c"/>
    <property type="match status" value="1"/>
</dbReference>
<dbReference type="InterPro" id="IPR003661">
    <property type="entry name" value="HisK_dim/P_dom"/>
</dbReference>
<dbReference type="InterPro" id="IPR001610">
    <property type="entry name" value="PAC"/>
</dbReference>
<dbReference type="PRINTS" id="PR00344">
    <property type="entry name" value="BCTRLSENSOR"/>
</dbReference>
<name>A0ABT6YEF2_9BACT</name>
<dbReference type="PROSITE" id="PS50109">
    <property type="entry name" value="HIS_KIN"/>
    <property type="match status" value="1"/>
</dbReference>
<keyword evidence="11" id="KW-1185">Reference proteome</keyword>
<evidence type="ECO:0000256" key="5">
    <source>
        <dbReference type="ARBA" id="ARBA00022777"/>
    </source>
</evidence>
<keyword evidence="5" id="KW-0418">Kinase</keyword>
<reference evidence="10 11" key="1">
    <citation type="submission" date="2023-05" db="EMBL/GenBank/DDBJ databases">
        <title>Novel species of genus Flectobacillus isolated from stream in China.</title>
        <authorList>
            <person name="Lu H."/>
        </authorList>
    </citation>
    <scope>NUCLEOTIDE SEQUENCE [LARGE SCALE GENOMIC DNA]</scope>
    <source>
        <strain evidence="10 11">KCTC 42575</strain>
    </source>
</reference>
<dbReference type="InterPro" id="IPR005467">
    <property type="entry name" value="His_kinase_dom"/>
</dbReference>
<dbReference type="RefSeq" id="WP_283346232.1">
    <property type="nucleotide sequence ID" value="NZ_JASHIF010000023.1"/>
</dbReference>
<dbReference type="InterPro" id="IPR000014">
    <property type="entry name" value="PAS"/>
</dbReference>
<feature type="domain" description="PAC" evidence="9">
    <location>
        <begin position="309"/>
        <end position="361"/>
    </location>
</feature>
<dbReference type="Proteomes" id="UP001236507">
    <property type="component" value="Unassembled WGS sequence"/>
</dbReference>
<dbReference type="NCBIfam" id="TIGR00229">
    <property type="entry name" value="sensory_box"/>
    <property type="match status" value="2"/>
</dbReference>
<dbReference type="PROSITE" id="PS50113">
    <property type="entry name" value="PAC"/>
    <property type="match status" value="1"/>
</dbReference>
<dbReference type="InterPro" id="IPR004358">
    <property type="entry name" value="Sig_transdc_His_kin-like_C"/>
</dbReference>
<dbReference type="Gene3D" id="3.30.450.20">
    <property type="entry name" value="PAS domain"/>
    <property type="match status" value="2"/>
</dbReference>
<evidence type="ECO:0000313" key="10">
    <source>
        <dbReference type="EMBL" id="MDI9861895.1"/>
    </source>
</evidence>
<dbReference type="CDD" id="cd00082">
    <property type="entry name" value="HisKA"/>
    <property type="match status" value="1"/>
</dbReference>